<dbReference type="CDD" id="cd14332">
    <property type="entry name" value="UBA_RuvA_C"/>
    <property type="match status" value="1"/>
</dbReference>
<keyword evidence="1" id="KW-0963">Cytoplasm</keyword>
<evidence type="ECO:0000256" key="3">
    <source>
        <dbReference type="ARBA" id="ARBA00023125"/>
    </source>
</evidence>
<dbReference type="SUPFAM" id="SSF50249">
    <property type="entry name" value="Nucleic acid-binding proteins"/>
    <property type="match status" value="1"/>
</dbReference>
<organism evidence="6 7">
    <name type="scientific">Methanocalculus taiwanensis</name>
    <dbReference type="NCBI Taxonomy" id="106207"/>
    <lineage>
        <taxon>Archaea</taxon>
        <taxon>Methanobacteriati</taxon>
        <taxon>Methanobacteriota</taxon>
        <taxon>Stenosarchaea group</taxon>
        <taxon>Methanomicrobia</taxon>
        <taxon>Methanomicrobiales</taxon>
        <taxon>Methanocalculaceae</taxon>
        <taxon>Methanocalculus</taxon>
    </lineage>
</organism>
<dbReference type="InterPro" id="IPR003583">
    <property type="entry name" value="Hlx-hairpin-Hlx_DNA-bd_motif"/>
</dbReference>
<dbReference type="EMBL" id="VOTZ01000014">
    <property type="protein sequence ID" value="MCQ1538825.1"/>
    <property type="molecule type" value="Genomic_DNA"/>
</dbReference>
<keyword evidence="7" id="KW-1185">Reference proteome</keyword>
<dbReference type="SUPFAM" id="SSF47781">
    <property type="entry name" value="RuvA domain 2-like"/>
    <property type="match status" value="1"/>
</dbReference>
<dbReference type="RefSeq" id="WP_255332776.1">
    <property type="nucleotide sequence ID" value="NZ_VOTZ01000014.1"/>
</dbReference>
<dbReference type="GO" id="GO:0003677">
    <property type="term" value="F:DNA binding"/>
    <property type="evidence" value="ECO:0007669"/>
    <property type="project" value="UniProtKB-KW"/>
</dbReference>
<proteinExistence type="inferred from homology"/>
<dbReference type="InterPro" id="IPR010994">
    <property type="entry name" value="RuvA_2-like"/>
</dbReference>
<dbReference type="InterPro" id="IPR012340">
    <property type="entry name" value="NA-bd_OB-fold"/>
</dbReference>
<keyword evidence="2" id="KW-0227">DNA damage</keyword>
<dbReference type="AlphaFoldDB" id="A0ABD4TLV5"/>
<accession>A0ABD4TLV5</accession>
<dbReference type="SMART" id="SM00278">
    <property type="entry name" value="HhH1"/>
    <property type="match status" value="2"/>
</dbReference>
<evidence type="ECO:0000256" key="4">
    <source>
        <dbReference type="ARBA" id="ARBA00023204"/>
    </source>
</evidence>
<dbReference type="Pfam" id="PF01330">
    <property type="entry name" value="RuvA_N"/>
    <property type="match status" value="1"/>
</dbReference>
<keyword evidence="3" id="KW-0238">DNA-binding</keyword>
<feature type="domain" description="Helix-hairpin-helix DNA-binding motif class 1" evidence="5">
    <location>
        <begin position="73"/>
        <end position="92"/>
    </location>
</feature>
<dbReference type="Gene3D" id="1.10.150.20">
    <property type="entry name" value="5' to 3' exonuclease, C-terminal subdomain"/>
    <property type="match status" value="1"/>
</dbReference>
<comment type="caution">
    <text evidence="6">The sequence shown here is derived from an EMBL/GenBank/DDBJ whole genome shotgun (WGS) entry which is preliminary data.</text>
</comment>
<dbReference type="Gene3D" id="2.40.50.140">
    <property type="entry name" value="Nucleic acid-binding proteins"/>
    <property type="match status" value="1"/>
</dbReference>
<dbReference type="SUPFAM" id="SSF46929">
    <property type="entry name" value="DNA helicase RuvA subunit, C-terminal domain"/>
    <property type="match status" value="1"/>
</dbReference>
<dbReference type="InterPro" id="IPR036267">
    <property type="entry name" value="RuvA_C_sf"/>
</dbReference>
<dbReference type="InterPro" id="IPR011114">
    <property type="entry name" value="RuvA_C"/>
</dbReference>
<name>A0ABD4TLV5_9EURY</name>
<evidence type="ECO:0000259" key="5">
    <source>
        <dbReference type="SMART" id="SM00278"/>
    </source>
</evidence>
<dbReference type="NCBIfam" id="TIGR00084">
    <property type="entry name" value="ruvA"/>
    <property type="match status" value="1"/>
</dbReference>
<dbReference type="InterPro" id="IPR013849">
    <property type="entry name" value="DNA_helicase_Holl-junc_RuvA_I"/>
</dbReference>
<evidence type="ECO:0000313" key="6">
    <source>
        <dbReference type="EMBL" id="MCQ1538825.1"/>
    </source>
</evidence>
<dbReference type="Gene3D" id="1.10.8.10">
    <property type="entry name" value="DNA helicase RuvA subunit, C-terminal domain"/>
    <property type="match status" value="1"/>
</dbReference>
<dbReference type="HAMAP" id="MF_00031">
    <property type="entry name" value="DNA_HJ_migration_RuvA"/>
    <property type="match status" value="1"/>
</dbReference>
<dbReference type="Proteomes" id="UP001524383">
    <property type="component" value="Unassembled WGS sequence"/>
</dbReference>
<evidence type="ECO:0000313" key="7">
    <source>
        <dbReference type="Proteomes" id="UP001524383"/>
    </source>
</evidence>
<protein>
    <submittedName>
        <fullName evidence="6">Holliday junction branch migration protein RuvA</fullName>
    </submittedName>
</protein>
<sequence length="197" mass="21705">MFAHMTGTLSSVGEKSVVLDIGGIGYLLQVSQPTLREIQDTEGPVKLFTQLVVREDAVMLYGFYRQSEQELFQILINVSGIGPQIALNILSQISLEQFAMAIINDDERVLTSISGIGPKSAKRLILELKETMKKRRGSFIEKEDHMPASDAKSALVSLGFSEREAEDSVKAVMERLPEGSVQAIIKAALQHMKERAA</sequence>
<keyword evidence="4" id="KW-0234">DNA repair</keyword>
<evidence type="ECO:0000256" key="1">
    <source>
        <dbReference type="ARBA" id="ARBA00022490"/>
    </source>
</evidence>
<dbReference type="InterPro" id="IPR000085">
    <property type="entry name" value="RuvA"/>
</dbReference>
<gene>
    <name evidence="6" type="primary">ruvA</name>
    <name evidence="6" type="ORF">FTO68_07480</name>
</gene>
<dbReference type="GO" id="GO:0006281">
    <property type="term" value="P:DNA repair"/>
    <property type="evidence" value="ECO:0007669"/>
    <property type="project" value="UniProtKB-KW"/>
</dbReference>
<dbReference type="Pfam" id="PF07499">
    <property type="entry name" value="RuvA_C"/>
    <property type="match status" value="1"/>
</dbReference>
<feature type="domain" description="Helix-hairpin-helix DNA-binding motif class 1" evidence="5">
    <location>
        <begin position="108"/>
        <end position="127"/>
    </location>
</feature>
<reference evidence="6 7" key="1">
    <citation type="submission" date="2019-08" db="EMBL/GenBank/DDBJ databases">
        <authorList>
            <person name="Chen S.-C."/>
            <person name="Lai M.-C."/>
            <person name="You Y.-T."/>
        </authorList>
    </citation>
    <scope>NUCLEOTIDE SEQUENCE [LARGE SCALE GENOMIC DNA]</scope>
    <source>
        <strain evidence="6 7">P2F9704a</strain>
    </source>
</reference>
<evidence type="ECO:0000256" key="2">
    <source>
        <dbReference type="ARBA" id="ARBA00022763"/>
    </source>
</evidence>
<dbReference type="Pfam" id="PF14520">
    <property type="entry name" value="HHH_5"/>
    <property type="match status" value="1"/>
</dbReference>